<dbReference type="InterPro" id="IPR011991">
    <property type="entry name" value="ArsR-like_HTH"/>
</dbReference>
<keyword evidence="2" id="KW-0238">DNA-binding</keyword>
<name>A0ABV5H0N2_9FLAO</name>
<evidence type="ECO:0000256" key="2">
    <source>
        <dbReference type="ARBA" id="ARBA00023125"/>
    </source>
</evidence>
<keyword evidence="3" id="KW-0804">Transcription</keyword>
<dbReference type="InterPro" id="IPR019887">
    <property type="entry name" value="Tscrpt_reg_AsnC/Lrp_C"/>
</dbReference>
<dbReference type="PANTHER" id="PTHR30154">
    <property type="entry name" value="LEUCINE-RESPONSIVE REGULATORY PROTEIN"/>
    <property type="match status" value="1"/>
</dbReference>
<gene>
    <name evidence="5" type="ORF">ACFFU1_11085</name>
</gene>
<dbReference type="Gene3D" id="3.30.70.920">
    <property type="match status" value="1"/>
</dbReference>
<dbReference type="InterPro" id="IPR019885">
    <property type="entry name" value="Tscrpt_reg_HTH_AsnC-type_CS"/>
</dbReference>
<dbReference type="PANTHER" id="PTHR30154:SF34">
    <property type="entry name" value="TRANSCRIPTIONAL REGULATOR AZLB"/>
    <property type="match status" value="1"/>
</dbReference>
<dbReference type="SUPFAM" id="SSF46785">
    <property type="entry name" value="Winged helix' DNA-binding domain"/>
    <property type="match status" value="1"/>
</dbReference>
<accession>A0ABV5H0N2</accession>
<dbReference type="InterPro" id="IPR036388">
    <property type="entry name" value="WH-like_DNA-bd_sf"/>
</dbReference>
<dbReference type="SUPFAM" id="SSF54909">
    <property type="entry name" value="Dimeric alpha+beta barrel"/>
    <property type="match status" value="1"/>
</dbReference>
<organism evidence="5 6">
    <name type="scientific">Algibacter miyuki</name>
    <dbReference type="NCBI Taxonomy" id="1306933"/>
    <lineage>
        <taxon>Bacteria</taxon>
        <taxon>Pseudomonadati</taxon>
        <taxon>Bacteroidota</taxon>
        <taxon>Flavobacteriia</taxon>
        <taxon>Flavobacteriales</taxon>
        <taxon>Flavobacteriaceae</taxon>
        <taxon>Algibacter</taxon>
    </lineage>
</organism>
<dbReference type="InterPro" id="IPR000485">
    <property type="entry name" value="AsnC-type_HTH_dom"/>
</dbReference>
<dbReference type="SMART" id="SM00344">
    <property type="entry name" value="HTH_ASNC"/>
    <property type="match status" value="1"/>
</dbReference>
<protein>
    <submittedName>
        <fullName evidence="5">Lrp/AsnC family transcriptional regulator</fullName>
    </submittedName>
</protein>
<sequence>MSLSENNSAITLDTIDFRLLRMLQANSNLTTKELAAKVNLSTTPVFERVKKLEKAGYIKNYVAVLDAEKLNKGLMVFCNITLKEHTRAIGNQFVKDIVSLNEVVECYNISGDYDFLLKILVQDMKEYQNFVLNNLGSLENIGSAQSTFVMGEIKNSYCVPI</sequence>
<evidence type="ECO:0000259" key="4">
    <source>
        <dbReference type="PROSITE" id="PS50956"/>
    </source>
</evidence>
<dbReference type="RefSeq" id="WP_290268177.1">
    <property type="nucleotide sequence ID" value="NZ_JAUFQP010000001.1"/>
</dbReference>
<dbReference type="CDD" id="cd00090">
    <property type="entry name" value="HTH_ARSR"/>
    <property type="match status" value="1"/>
</dbReference>
<dbReference type="Pfam" id="PF01037">
    <property type="entry name" value="AsnC_trans_reg"/>
    <property type="match status" value="1"/>
</dbReference>
<evidence type="ECO:0000256" key="3">
    <source>
        <dbReference type="ARBA" id="ARBA00023163"/>
    </source>
</evidence>
<evidence type="ECO:0000256" key="1">
    <source>
        <dbReference type="ARBA" id="ARBA00023015"/>
    </source>
</evidence>
<comment type="caution">
    <text evidence="5">The sequence shown here is derived from an EMBL/GenBank/DDBJ whole genome shotgun (WGS) entry which is preliminary data.</text>
</comment>
<dbReference type="Proteomes" id="UP001589590">
    <property type="component" value="Unassembled WGS sequence"/>
</dbReference>
<dbReference type="InterPro" id="IPR036390">
    <property type="entry name" value="WH_DNA-bd_sf"/>
</dbReference>
<proteinExistence type="predicted"/>
<keyword evidence="6" id="KW-1185">Reference proteome</keyword>
<dbReference type="InterPro" id="IPR011008">
    <property type="entry name" value="Dimeric_a/b-barrel"/>
</dbReference>
<dbReference type="Gene3D" id="1.10.10.10">
    <property type="entry name" value="Winged helix-like DNA-binding domain superfamily/Winged helix DNA-binding domain"/>
    <property type="match status" value="1"/>
</dbReference>
<evidence type="ECO:0000313" key="6">
    <source>
        <dbReference type="Proteomes" id="UP001589590"/>
    </source>
</evidence>
<dbReference type="PROSITE" id="PS00519">
    <property type="entry name" value="HTH_ASNC_1"/>
    <property type="match status" value="1"/>
</dbReference>
<dbReference type="PROSITE" id="PS50956">
    <property type="entry name" value="HTH_ASNC_2"/>
    <property type="match status" value="1"/>
</dbReference>
<dbReference type="PRINTS" id="PR00033">
    <property type="entry name" value="HTHASNC"/>
</dbReference>
<dbReference type="InterPro" id="IPR019888">
    <property type="entry name" value="Tscrpt_reg_AsnC-like"/>
</dbReference>
<reference evidence="5 6" key="1">
    <citation type="submission" date="2024-09" db="EMBL/GenBank/DDBJ databases">
        <authorList>
            <person name="Sun Q."/>
            <person name="Mori K."/>
        </authorList>
    </citation>
    <scope>NUCLEOTIDE SEQUENCE [LARGE SCALE GENOMIC DNA]</scope>
    <source>
        <strain evidence="5 6">CECT 8300</strain>
    </source>
</reference>
<dbReference type="Pfam" id="PF13412">
    <property type="entry name" value="HTH_24"/>
    <property type="match status" value="1"/>
</dbReference>
<feature type="domain" description="HTH asnC-type" evidence="4">
    <location>
        <begin position="12"/>
        <end position="75"/>
    </location>
</feature>
<dbReference type="EMBL" id="JBHMFA010000006">
    <property type="protein sequence ID" value="MFB9105447.1"/>
    <property type="molecule type" value="Genomic_DNA"/>
</dbReference>
<evidence type="ECO:0000313" key="5">
    <source>
        <dbReference type="EMBL" id="MFB9105447.1"/>
    </source>
</evidence>
<keyword evidence="1" id="KW-0805">Transcription regulation</keyword>